<evidence type="ECO:0000313" key="2">
    <source>
        <dbReference type="Proteomes" id="UP001430172"/>
    </source>
</evidence>
<dbReference type="Pfam" id="PF13830">
    <property type="entry name" value="DUF4192"/>
    <property type="match status" value="2"/>
</dbReference>
<dbReference type="RefSeq" id="WP_204130713.1">
    <property type="nucleotide sequence ID" value="NZ_JAFDVD010000008.1"/>
</dbReference>
<gene>
    <name evidence="1" type="ORF">JQN70_07540</name>
</gene>
<dbReference type="InterPro" id="IPR025447">
    <property type="entry name" value="DUF4192"/>
</dbReference>
<dbReference type="EMBL" id="JAFDVD010000008">
    <property type="protein sequence ID" value="MBM6400231.1"/>
    <property type="molecule type" value="Genomic_DNA"/>
</dbReference>
<dbReference type="Proteomes" id="UP001430172">
    <property type="component" value="Unassembled WGS sequence"/>
</dbReference>
<organism evidence="1 2">
    <name type="scientific">Phycicoccus sonneratiae</name>
    <dbReference type="NCBI Taxonomy" id="2807628"/>
    <lineage>
        <taxon>Bacteria</taxon>
        <taxon>Bacillati</taxon>
        <taxon>Actinomycetota</taxon>
        <taxon>Actinomycetes</taxon>
        <taxon>Micrococcales</taxon>
        <taxon>Intrasporangiaceae</taxon>
        <taxon>Phycicoccus</taxon>
    </lineage>
</organism>
<proteinExistence type="predicted"/>
<name>A0ABS2CK27_9MICO</name>
<keyword evidence="2" id="KW-1185">Reference proteome</keyword>
<accession>A0ABS2CK27</accession>
<reference evidence="1" key="1">
    <citation type="submission" date="2021-02" db="EMBL/GenBank/DDBJ databases">
        <title>Phycicoccus sp. MQZ13P-5T, whole genome shotgun sequence.</title>
        <authorList>
            <person name="Tuo L."/>
        </authorList>
    </citation>
    <scope>NUCLEOTIDE SEQUENCE</scope>
    <source>
        <strain evidence="1">MQZ13P-5</strain>
    </source>
</reference>
<sequence>MSETVSVHGPEELLAVLPYQLGYHPRRSVVAVALDGRRVHFVARVDIPPERHVPDTVAALAGPLRREVRGPVHLVGYEDVEGESTALLLALLEDVESDGVEVVEVLVVRDGRRYSPTCSGPCCPEGGVPLPSPEAVPAVAALVALGRAPLADRAAVDRAVHPDPARSAVVGALLAADGPGASRRRGRDGLRAWAQVLGRDAVDRGAPVPAPAVAAAVAALRDVHVRDALIGWLAPGVIPREVLDPIVLARLERWLPRWGGLGAWEPGGAGAGDPDAVLARLLALCRDVPDSCPDDAAAVCTAAAQVAWAHGDGALARAALDRALRVEPGYRLARLLAALVERGVRPVRAADGAGDLDRRAG</sequence>
<protein>
    <submittedName>
        <fullName evidence="1">DUF4192 family protein</fullName>
    </submittedName>
</protein>
<evidence type="ECO:0000313" key="1">
    <source>
        <dbReference type="EMBL" id="MBM6400231.1"/>
    </source>
</evidence>
<comment type="caution">
    <text evidence="1">The sequence shown here is derived from an EMBL/GenBank/DDBJ whole genome shotgun (WGS) entry which is preliminary data.</text>
</comment>